<keyword evidence="5 6" id="KW-0067">ATP-binding</keyword>
<comment type="similarity">
    <text evidence="7">Belongs to the protein kinase superfamily.</text>
</comment>
<keyword evidence="1 7" id="KW-0723">Serine/threonine-protein kinase</keyword>
<dbReference type="SMART" id="SM00220">
    <property type="entry name" value="S_TKc"/>
    <property type="match status" value="1"/>
</dbReference>
<evidence type="ECO:0000256" key="1">
    <source>
        <dbReference type="ARBA" id="ARBA00022527"/>
    </source>
</evidence>
<dbReference type="EMBL" id="CAXDID020000106">
    <property type="protein sequence ID" value="CAL6028059.1"/>
    <property type="molecule type" value="Genomic_DNA"/>
</dbReference>
<organism evidence="9 11">
    <name type="scientific">Hexamita inflata</name>
    <dbReference type="NCBI Taxonomy" id="28002"/>
    <lineage>
        <taxon>Eukaryota</taxon>
        <taxon>Metamonada</taxon>
        <taxon>Diplomonadida</taxon>
        <taxon>Hexamitidae</taxon>
        <taxon>Hexamitinae</taxon>
        <taxon>Hexamita</taxon>
    </lineage>
</organism>
<evidence type="ECO:0000256" key="7">
    <source>
        <dbReference type="RuleBase" id="RU000304"/>
    </source>
</evidence>
<feature type="domain" description="Protein kinase" evidence="8">
    <location>
        <begin position="37"/>
        <end position="318"/>
    </location>
</feature>
<evidence type="ECO:0000313" key="10">
    <source>
        <dbReference type="EMBL" id="CAL6108804.1"/>
    </source>
</evidence>
<dbReference type="PANTHER" id="PTHR24058">
    <property type="entry name" value="DUAL SPECIFICITY PROTEIN KINASE"/>
    <property type="match status" value="1"/>
</dbReference>
<dbReference type="Gene3D" id="3.30.200.20">
    <property type="entry name" value="Phosphorylase Kinase, domain 1"/>
    <property type="match status" value="1"/>
</dbReference>
<dbReference type="GO" id="GO:0016301">
    <property type="term" value="F:kinase activity"/>
    <property type="evidence" value="ECO:0007669"/>
    <property type="project" value="UniProtKB-KW"/>
</dbReference>
<evidence type="ECO:0000313" key="9">
    <source>
        <dbReference type="EMBL" id="CAL6028059.1"/>
    </source>
</evidence>
<sequence>MRKNYEYSATKCSGGTIYPQCYHEIIIDQNKLIADRYQIQKLIGKGAFGNVYQVLDINKKLQFAMKILKIKSEKESQEEKINRILNNQFQYIYDSGVYQGHRFIVSRLLDTDINQQSKLTISQINSIFIQLITQLKQYNDCKVIHGDIKPQNILYTSDQHDQVQIIDFGSSYCSQILDSQKEQIASSLHYRAPEYIFKSQNISSIDIWSVAVTTIELLLQQKLFKGNTEQQVIEQICHLIGNPSINMIYDMPQYAQFFTILNNKVYLQRNNTSEVKSLKSILNQVNVQNVLLNDILCSMLIWDPKDRTIQKLLTHPYFKQVKNDTSINIQMKK</sequence>
<evidence type="ECO:0000256" key="2">
    <source>
        <dbReference type="ARBA" id="ARBA00022679"/>
    </source>
</evidence>
<dbReference type="InterPro" id="IPR008271">
    <property type="entry name" value="Ser/Thr_kinase_AS"/>
</dbReference>
<dbReference type="EMBL" id="CAXDID020000657">
    <property type="protein sequence ID" value="CAL6108804.1"/>
    <property type="molecule type" value="Genomic_DNA"/>
</dbReference>
<feature type="binding site" evidence="6">
    <location>
        <position position="66"/>
    </location>
    <ligand>
        <name>ATP</name>
        <dbReference type="ChEBI" id="CHEBI:30616"/>
    </ligand>
</feature>
<evidence type="ECO:0000259" key="8">
    <source>
        <dbReference type="PROSITE" id="PS50011"/>
    </source>
</evidence>
<dbReference type="PROSITE" id="PS00107">
    <property type="entry name" value="PROTEIN_KINASE_ATP"/>
    <property type="match status" value="1"/>
</dbReference>
<dbReference type="PROSITE" id="PS00108">
    <property type="entry name" value="PROTEIN_KINASE_ST"/>
    <property type="match status" value="1"/>
</dbReference>
<keyword evidence="4 9" id="KW-0418">Kinase</keyword>
<comment type="caution">
    <text evidence="9">The sequence shown here is derived from an EMBL/GenBank/DDBJ whole genome shotgun (WGS) entry which is preliminary data.</text>
</comment>
<dbReference type="Pfam" id="PF00069">
    <property type="entry name" value="Pkinase"/>
    <property type="match status" value="1"/>
</dbReference>
<reference evidence="9 11" key="1">
    <citation type="submission" date="2024-07" db="EMBL/GenBank/DDBJ databases">
        <authorList>
            <person name="Akdeniz Z."/>
        </authorList>
    </citation>
    <scope>NUCLEOTIDE SEQUENCE [LARGE SCALE GENOMIC DNA]</scope>
</reference>
<dbReference type="PROSITE" id="PS50011">
    <property type="entry name" value="PROTEIN_KINASE_DOM"/>
    <property type="match status" value="1"/>
</dbReference>
<evidence type="ECO:0000256" key="3">
    <source>
        <dbReference type="ARBA" id="ARBA00022741"/>
    </source>
</evidence>
<keyword evidence="3 6" id="KW-0547">Nucleotide-binding</keyword>
<evidence type="ECO:0000256" key="4">
    <source>
        <dbReference type="ARBA" id="ARBA00022777"/>
    </source>
</evidence>
<dbReference type="InterPro" id="IPR000719">
    <property type="entry name" value="Prot_kinase_dom"/>
</dbReference>
<keyword evidence="11" id="KW-1185">Reference proteome</keyword>
<name>A0ABP1J120_9EUKA</name>
<accession>A0ABP1J120</accession>
<proteinExistence type="inferred from homology"/>
<dbReference type="InterPro" id="IPR050494">
    <property type="entry name" value="Ser_Thr_dual-spec_kinase"/>
</dbReference>
<dbReference type="InterPro" id="IPR017441">
    <property type="entry name" value="Protein_kinase_ATP_BS"/>
</dbReference>
<gene>
    <name evidence="9" type="ORF">HINF_LOCUS31624</name>
    <name evidence="10" type="ORF">HINF_LOCUS75142</name>
</gene>
<dbReference type="Proteomes" id="UP001642409">
    <property type="component" value="Unassembled WGS sequence"/>
</dbReference>
<evidence type="ECO:0000256" key="5">
    <source>
        <dbReference type="ARBA" id="ARBA00022840"/>
    </source>
</evidence>
<evidence type="ECO:0000313" key="11">
    <source>
        <dbReference type="Proteomes" id="UP001642409"/>
    </source>
</evidence>
<evidence type="ECO:0000256" key="6">
    <source>
        <dbReference type="PROSITE-ProRule" id="PRU10141"/>
    </source>
</evidence>
<protein>
    <submittedName>
        <fullName evidence="9">Kinase</fullName>
    </submittedName>
</protein>
<keyword evidence="2" id="KW-0808">Transferase</keyword>
<dbReference type="Gene3D" id="1.10.510.10">
    <property type="entry name" value="Transferase(Phosphotransferase) domain 1"/>
    <property type="match status" value="1"/>
</dbReference>
<dbReference type="InterPro" id="IPR011009">
    <property type="entry name" value="Kinase-like_dom_sf"/>
</dbReference>
<dbReference type="SUPFAM" id="SSF56112">
    <property type="entry name" value="Protein kinase-like (PK-like)"/>
    <property type="match status" value="1"/>
</dbReference>